<protein>
    <recommendedName>
        <fullName evidence="3">Membrane protein DUF943</fullName>
    </recommendedName>
</protein>
<dbReference type="InterPro" id="IPR010351">
    <property type="entry name" value="DUF943"/>
</dbReference>
<gene>
    <name evidence="1" type="ORF">ERHA53_13050</name>
</gene>
<dbReference type="EMBL" id="AP024329">
    <property type="protein sequence ID" value="BCQ33962.1"/>
    <property type="molecule type" value="Genomic_DNA"/>
</dbReference>
<accession>A0ABN6DHF3</accession>
<dbReference type="Pfam" id="PF06092">
    <property type="entry name" value="DUF943"/>
    <property type="match status" value="1"/>
</dbReference>
<dbReference type="Proteomes" id="UP000677515">
    <property type="component" value="Chromosome"/>
</dbReference>
<reference evidence="1 2" key="1">
    <citation type="submission" date="2021-01" db="EMBL/GenBank/DDBJ databases">
        <title>Complete genome sequence of Erwinia rhapontici MAFF 311153.</title>
        <authorList>
            <person name="Morohoshi T."/>
            <person name="Someya N."/>
        </authorList>
    </citation>
    <scope>NUCLEOTIDE SEQUENCE [LARGE SCALE GENOMIC DNA]</scope>
    <source>
        <strain evidence="1 2">MAFF 311153</strain>
    </source>
</reference>
<name>A0ABN6DHF3_ERWRD</name>
<organism evidence="1 2">
    <name type="scientific">Erwinia rhapontici</name>
    <name type="common">Pectobacterium rhapontici</name>
    <dbReference type="NCBI Taxonomy" id="55212"/>
    <lineage>
        <taxon>Bacteria</taxon>
        <taxon>Pseudomonadati</taxon>
        <taxon>Pseudomonadota</taxon>
        <taxon>Gammaproteobacteria</taxon>
        <taxon>Enterobacterales</taxon>
        <taxon>Erwiniaceae</taxon>
        <taxon>Erwinia</taxon>
    </lineage>
</organism>
<sequence>MLVIMAIVGYLLWLWSRPVKIIAIHQSGSYSDVLVKDYPLTDTGKMDWWLKNKEVLKEKYNIPKPDEDGGYHVVFWDFDKGYKEEGKYDRLCFEDMHPPKNCIDKNKLITVGRNKYNVTDFTVSGGVYFLQDNGLIVKRKRQE</sequence>
<keyword evidence="2" id="KW-1185">Reference proteome</keyword>
<evidence type="ECO:0000313" key="1">
    <source>
        <dbReference type="EMBL" id="BCQ33962.1"/>
    </source>
</evidence>
<proteinExistence type="predicted"/>
<evidence type="ECO:0008006" key="3">
    <source>
        <dbReference type="Google" id="ProtNLM"/>
    </source>
</evidence>
<evidence type="ECO:0000313" key="2">
    <source>
        <dbReference type="Proteomes" id="UP000677515"/>
    </source>
</evidence>